<keyword evidence="2" id="KW-0812">Transmembrane</keyword>
<dbReference type="PANTHER" id="PTHR34220:SF7">
    <property type="entry name" value="SENSOR HISTIDINE KINASE YPDA"/>
    <property type="match status" value="1"/>
</dbReference>
<dbReference type="EMBL" id="QKLU01000001">
    <property type="protein sequence ID" value="PYF77288.1"/>
    <property type="molecule type" value="Genomic_DNA"/>
</dbReference>
<dbReference type="Pfam" id="PF06580">
    <property type="entry name" value="His_kinase"/>
    <property type="match status" value="1"/>
</dbReference>
<keyword evidence="2" id="KW-1133">Transmembrane helix</keyword>
<feature type="transmembrane region" description="Helical" evidence="2">
    <location>
        <begin position="124"/>
        <end position="146"/>
    </location>
</feature>
<organism evidence="4 5">
    <name type="scientific">Pedobacter nutrimenti</name>
    <dbReference type="NCBI Taxonomy" id="1241337"/>
    <lineage>
        <taxon>Bacteria</taxon>
        <taxon>Pseudomonadati</taxon>
        <taxon>Bacteroidota</taxon>
        <taxon>Sphingobacteriia</taxon>
        <taxon>Sphingobacteriales</taxon>
        <taxon>Sphingobacteriaceae</taxon>
        <taxon>Pedobacter</taxon>
    </lineage>
</organism>
<evidence type="ECO:0000313" key="4">
    <source>
        <dbReference type="EMBL" id="PYF77288.1"/>
    </source>
</evidence>
<comment type="caution">
    <text evidence="4">The sequence shown here is derived from an EMBL/GenBank/DDBJ whole genome shotgun (WGS) entry which is preliminary data.</text>
</comment>
<proteinExistence type="predicted"/>
<keyword evidence="4" id="KW-0418">Kinase</keyword>
<dbReference type="OrthoDB" id="9792992at2"/>
<name>A0A318UQD3_9SPHI</name>
<reference evidence="4 5" key="1">
    <citation type="submission" date="2018-06" db="EMBL/GenBank/DDBJ databases">
        <title>Genomic Encyclopedia of Archaeal and Bacterial Type Strains, Phase II (KMG-II): from individual species to whole genera.</title>
        <authorList>
            <person name="Goeker M."/>
        </authorList>
    </citation>
    <scope>NUCLEOTIDE SEQUENCE [LARGE SCALE GENOMIC DNA]</scope>
    <source>
        <strain evidence="4 5">DSM 27372</strain>
    </source>
</reference>
<evidence type="ECO:0000256" key="2">
    <source>
        <dbReference type="SAM" id="Phobius"/>
    </source>
</evidence>
<keyword evidence="5" id="KW-1185">Reference proteome</keyword>
<keyword evidence="1" id="KW-0175">Coiled coil</keyword>
<feature type="transmembrane region" description="Helical" evidence="2">
    <location>
        <begin position="84"/>
        <end position="104"/>
    </location>
</feature>
<dbReference type="Proteomes" id="UP000248198">
    <property type="component" value="Unassembled WGS sequence"/>
</dbReference>
<dbReference type="GO" id="GO:0016020">
    <property type="term" value="C:membrane"/>
    <property type="evidence" value="ECO:0007669"/>
    <property type="project" value="InterPro"/>
</dbReference>
<dbReference type="Gene3D" id="3.30.565.10">
    <property type="entry name" value="Histidine kinase-like ATPase, C-terminal domain"/>
    <property type="match status" value="1"/>
</dbReference>
<protein>
    <submittedName>
        <fullName evidence="4">Histidine kinase</fullName>
    </submittedName>
</protein>
<evidence type="ECO:0000256" key="1">
    <source>
        <dbReference type="SAM" id="Coils"/>
    </source>
</evidence>
<dbReference type="AlphaFoldDB" id="A0A318UQD3"/>
<sequence length="365" mass="41515">MLIFMKGLSLRSTFVILLIWTMAAMSMATQAYLSGRFSGEEISWLSLFCRQLPGWYLFALLSPFVLYIYQFYPLHTAEWRTNFLWQLLIAFVILCFFSNLRLWAMSYAIGQNAFTLSFAAYLNAYAAQLLWDTVVYSLIVLSVFALQTALSSKKSSLQAAEAEMKNVRLENMLKQARLETLKLQLSPHFLFNTLNTISSMVRMNDPQAAIKVNSKLGVFLRNTLYADDEPFVSLEKELEQADFYTEIESIRFGDRLHICKEIEEASLAAQVPRFILQPLLENAIKHGVAKSSTAGYILIRAQVKEKILYLMIYNDGRNLPEGGPAGGIGLKNLQSRLFYIYGTRYTFKISNATAKGVQVEIEIPL</sequence>
<dbReference type="InterPro" id="IPR050640">
    <property type="entry name" value="Bact_2-comp_sensor_kinase"/>
</dbReference>
<keyword evidence="4" id="KW-0808">Transferase</keyword>
<evidence type="ECO:0000259" key="3">
    <source>
        <dbReference type="Pfam" id="PF06580"/>
    </source>
</evidence>
<gene>
    <name evidence="4" type="ORF">B0O44_101769</name>
</gene>
<feature type="transmembrane region" description="Helical" evidence="2">
    <location>
        <begin position="12"/>
        <end position="33"/>
    </location>
</feature>
<feature type="domain" description="Signal transduction histidine kinase internal region" evidence="3">
    <location>
        <begin position="176"/>
        <end position="256"/>
    </location>
</feature>
<feature type="transmembrane region" description="Helical" evidence="2">
    <location>
        <begin position="53"/>
        <end position="72"/>
    </location>
</feature>
<feature type="coiled-coil region" evidence="1">
    <location>
        <begin position="150"/>
        <end position="179"/>
    </location>
</feature>
<dbReference type="PANTHER" id="PTHR34220">
    <property type="entry name" value="SENSOR HISTIDINE KINASE YPDA"/>
    <property type="match status" value="1"/>
</dbReference>
<dbReference type="SUPFAM" id="SSF55874">
    <property type="entry name" value="ATPase domain of HSP90 chaperone/DNA topoisomerase II/histidine kinase"/>
    <property type="match status" value="1"/>
</dbReference>
<accession>A0A318UQD3</accession>
<evidence type="ECO:0000313" key="5">
    <source>
        <dbReference type="Proteomes" id="UP000248198"/>
    </source>
</evidence>
<dbReference type="GO" id="GO:0000155">
    <property type="term" value="F:phosphorelay sensor kinase activity"/>
    <property type="evidence" value="ECO:0007669"/>
    <property type="project" value="InterPro"/>
</dbReference>
<dbReference type="InterPro" id="IPR036890">
    <property type="entry name" value="HATPase_C_sf"/>
</dbReference>
<dbReference type="InterPro" id="IPR010559">
    <property type="entry name" value="Sig_transdc_His_kin_internal"/>
</dbReference>
<keyword evidence="2" id="KW-0472">Membrane</keyword>